<dbReference type="Proteomes" id="UP000320766">
    <property type="component" value="Unassembled WGS sequence"/>
</dbReference>
<organism evidence="2 3">
    <name type="scientific">Candidatus Methanolliviera hydrocarbonicum</name>
    <dbReference type="NCBI Taxonomy" id="2491085"/>
    <lineage>
        <taxon>Archaea</taxon>
        <taxon>Methanobacteriati</taxon>
        <taxon>Methanobacteriota</taxon>
        <taxon>Candidatus Methanoliparia</taxon>
        <taxon>Candidatus Methanoliparales</taxon>
        <taxon>Candidatus Methanollivieraceae</taxon>
        <taxon>Candidatus Methanolliviera</taxon>
    </lineage>
</organism>
<dbReference type="AlphaFoldDB" id="A0A520KV45"/>
<proteinExistence type="predicted"/>
<sequence>MAEAKDLIEKLVEEGNKVDAAKAALKGFAGKVIGFELEGEDPKTMGIKVADDGSGTFVEGDIGATVFTIVADGEYWVKVMKGEEDVMKGFMSKKYSIKGNMMQATKLQSLFKIIKL</sequence>
<dbReference type="InterPro" id="IPR036527">
    <property type="entry name" value="SCP2_sterol-bd_dom_sf"/>
</dbReference>
<evidence type="ECO:0000313" key="3">
    <source>
        <dbReference type="Proteomes" id="UP000320766"/>
    </source>
</evidence>
<name>A0A520KV45_9EURY</name>
<comment type="caution">
    <text evidence="2">The sequence shown here is derived from an EMBL/GenBank/DDBJ whole genome shotgun (WGS) entry which is preliminary data.</text>
</comment>
<dbReference type="EMBL" id="RXIL01000132">
    <property type="protein sequence ID" value="RZN67703.1"/>
    <property type="molecule type" value="Genomic_DNA"/>
</dbReference>
<dbReference type="Pfam" id="PF02036">
    <property type="entry name" value="SCP2"/>
    <property type="match status" value="1"/>
</dbReference>
<dbReference type="InterPro" id="IPR003033">
    <property type="entry name" value="SCP2_sterol-bd_dom"/>
</dbReference>
<reference evidence="2 3" key="1">
    <citation type="journal article" date="2019" name="Nat. Microbiol.">
        <title>Wide diversity of methane and short-chain alkane metabolisms in uncultured archaea.</title>
        <authorList>
            <person name="Borrel G."/>
            <person name="Adam P.S."/>
            <person name="McKay L.J."/>
            <person name="Chen L.X."/>
            <person name="Sierra-Garcia I.N."/>
            <person name="Sieber C.M."/>
            <person name="Letourneur Q."/>
            <person name="Ghozlane A."/>
            <person name="Andersen G.L."/>
            <person name="Li W.J."/>
            <person name="Hallam S.J."/>
            <person name="Muyzer G."/>
            <person name="de Oliveira V.M."/>
            <person name="Inskeep W.P."/>
            <person name="Banfield J.F."/>
            <person name="Gribaldo S."/>
        </authorList>
    </citation>
    <scope>NUCLEOTIDE SEQUENCE [LARGE SCALE GENOMIC DNA]</scope>
    <source>
        <strain evidence="2">NM1b</strain>
    </source>
</reference>
<evidence type="ECO:0000259" key="1">
    <source>
        <dbReference type="Pfam" id="PF02036"/>
    </source>
</evidence>
<protein>
    <submittedName>
        <fullName evidence="2">SCP2 sterol-binding domain-containing protein</fullName>
    </submittedName>
</protein>
<accession>A0A520KV45</accession>
<feature type="domain" description="SCP2" evidence="1">
    <location>
        <begin position="13"/>
        <end position="112"/>
    </location>
</feature>
<dbReference type="SUPFAM" id="SSF55718">
    <property type="entry name" value="SCP-like"/>
    <property type="match status" value="1"/>
</dbReference>
<dbReference type="Gene3D" id="3.30.1050.10">
    <property type="entry name" value="SCP2 sterol-binding domain"/>
    <property type="match status" value="1"/>
</dbReference>
<evidence type="ECO:0000313" key="2">
    <source>
        <dbReference type="EMBL" id="RZN67703.1"/>
    </source>
</evidence>
<gene>
    <name evidence="2" type="ORF">EF807_07270</name>
</gene>